<proteinExistence type="predicted"/>
<dbReference type="EMBL" id="AVOT02077914">
    <property type="protein sequence ID" value="MBW0565734.1"/>
    <property type="molecule type" value="Genomic_DNA"/>
</dbReference>
<evidence type="ECO:0000313" key="2">
    <source>
        <dbReference type="Proteomes" id="UP000765509"/>
    </source>
</evidence>
<accession>A0A9Q3JQ64</accession>
<protein>
    <submittedName>
        <fullName evidence="1">Uncharacterized protein</fullName>
    </submittedName>
</protein>
<gene>
    <name evidence="1" type="ORF">O181_105449</name>
</gene>
<comment type="caution">
    <text evidence="1">The sequence shown here is derived from an EMBL/GenBank/DDBJ whole genome shotgun (WGS) entry which is preliminary data.</text>
</comment>
<dbReference type="Proteomes" id="UP000765509">
    <property type="component" value="Unassembled WGS sequence"/>
</dbReference>
<sequence>MSLKAQTHFNTICNFWGITPHGATKQFGMLTFVDEMTSAPLPGHLTPLPCLLSHLNLLLHPRLILPTLSMLTCPHRSPDETPTLPPISNLTTPYAFTLPPLPSLCLRSALPTWLQRCIPCLCSRGALPTSLRHSLPSSRSHSALLTWLRHRVPSLRSCGALPTCLLRHLPSPSLHIRSIWYSGLLAYTINAIKEIC</sequence>
<organism evidence="1 2">
    <name type="scientific">Austropuccinia psidii MF-1</name>
    <dbReference type="NCBI Taxonomy" id="1389203"/>
    <lineage>
        <taxon>Eukaryota</taxon>
        <taxon>Fungi</taxon>
        <taxon>Dikarya</taxon>
        <taxon>Basidiomycota</taxon>
        <taxon>Pucciniomycotina</taxon>
        <taxon>Pucciniomycetes</taxon>
        <taxon>Pucciniales</taxon>
        <taxon>Sphaerophragmiaceae</taxon>
        <taxon>Austropuccinia</taxon>
    </lineage>
</organism>
<dbReference type="AlphaFoldDB" id="A0A9Q3JQ64"/>
<reference evidence="1" key="1">
    <citation type="submission" date="2021-03" db="EMBL/GenBank/DDBJ databases">
        <title>Draft genome sequence of rust myrtle Austropuccinia psidii MF-1, a brazilian biotype.</title>
        <authorList>
            <person name="Quecine M.C."/>
            <person name="Pachon D.M.R."/>
            <person name="Bonatelli M.L."/>
            <person name="Correr F.H."/>
            <person name="Franceschini L.M."/>
            <person name="Leite T.F."/>
            <person name="Margarido G.R.A."/>
            <person name="Almeida C.A."/>
            <person name="Ferrarezi J.A."/>
            <person name="Labate C.A."/>
        </authorList>
    </citation>
    <scope>NUCLEOTIDE SEQUENCE</scope>
    <source>
        <strain evidence="1">MF-1</strain>
    </source>
</reference>
<keyword evidence="2" id="KW-1185">Reference proteome</keyword>
<evidence type="ECO:0000313" key="1">
    <source>
        <dbReference type="EMBL" id="MBW0565734.1"/>
    </source>
</evidence>
<name>A0A9Q3JQ64_9BASI</name>